<protein>
    <submittedName>
        <fullName evidence="3">Uncharacterized protein</fullName>
    </submittedName>
</protein>
<dbReference type="EMBL" id="JAMKOV010000002">
    <property type="protein sequence ID" value="KAI8042013.1"/>
    <property type="molecule type" value="Genomic_DNA"/>
</dbReference>
<name>A0A9P9YSC9_9MUSC</name>
<evidence type="ECO:0000256" key="1">
    <source>
        <dbReference type="SAM" id="MobiDB-lite"/>
    </source>
</evidence>
<reference evidence="3" key="1">
    <citation type="journal article" date="2023" name="Genome Biol. Evol.">
        <title>Long-read-based Genome Assembly of Drosophila gunungcola Reveals Fewer Chemosensory Genes in Flower-breeding Species.</title>
        <authorList>
            <person name="Negi A."/>
            <person name="Liao B.Y."/>
            <person name="Yeh S.D."/>
        </authorList>
    </citation>
    <scope>NUCLEOTIDE SEQUENCE</scope>
    <source>
        <strain evidence="3">Sukarami</strain>
    </source>
</reference>
<gene>
    <name evidence="3" type="ORF">M5D96_003313</name>
</gene>
<evidence type="ECO:0000313" key="4">
    <source>
        <dbReference type="Proteomes" id="UP001059596"/>
    </source>
</evidence>
<dbReference type="Proteomes" id="UP001059596">
    <property type="component" value="Unassembled WGS sequence"/>
</dbReference>
<proteinExistence type="predicted"/>
<evidence type="ECO:0000313" key="3">
    <source>
        <dbReference type="EMBL" id="KAI8042013.1"/>
    </source>
</evidence>
<sequence length="196" mass="21877">MVGSLETRKLLAIWLVTLGFCLGGSKDADADTDAKWMAPLKQYGYTAKHLKNKVEHGDFTTFELGTPNYQILNPQDEPEYITADQPHYQEMLKRLTSAQSGTDTIDVEMAGRADTVRVAPDQSQSEKPSGIPDADKPQAELAPNRNDKLKKRSSIQGGHNRKKVMEYQTADEQGYFPDIKVYTGARPFQSRVANLN</sequence>
<evidence type="ECO:0000256" key="2">
    <source>
        <dbReference type="SAM" id="SignalP"/>
    </source>
</evidence>
<feature type="signal peptide" evidence="2">
    <location>
        <begin position="1"/>
        <end position="30"/>
    </location>
</feature>
<feature type="region of interest" description="Disordered" evidence="1">
    <location>
        <begin position="117"/>
        <end position="163"/>
    </location>
</feature>
<organism evidence="3 4">
    <name type="scientific">Drosophila gunungcola</name>
    <name type="common">fruit fly</name>
    <dbReference type="NCBI Taxonomy" id="103775"/>
    <lineage>
        <taxon>Eukaryota</taxon>
        <taxon>Metazoa</taxon>
        <taxon>Ecdysozoa</taxon>
        <taxon>Arthropoda</taxon>
        <taxon>Hexapoda</taxon>
        <taxon>Insecta</taxon>
        <taxon>Pterygota</taxon>
        <taxon>Neoptera</taxon>
        <taxon>Endopterygota</taxon>
        <taxon>Diptera</taxon>
        <taxon>Brachycera</taxon>
        <taxon>Muscomorpha</taxon>
        <taxon>Ephydroidea</taxon>
        <taxon>Drosophilidae</taxon>
        <taxon>Drosophila</taxon>
        <taxon>Sophophora</taxon>
    </lineage>
</organism>
<dbReference type="AlphaFoldDB" id="A0A9P9YSC9"/>
<feature type="chain" id="PRO_5040301745" evidence="2">
    <location>
        <begin position="31"/>
        <end position="196"/>
    </location>
</feature>
<keyword evidence="4" id="KW-1185">Reference proteome</keyword>
<comment type="caution">
    <text evidence="3">The sequence shown here is derived from an EMBL/GenBank/DDBJ whole genome shotgun (WGS) entry which is preliminary data.</text>
</comment>
<accession>A0A9P9YSC9</accession>
<keyword evidence="2" id="KW-0732">Signal</keyword>